<dbReference type="SMART" id="SM00271">
    <property type="entry name" value="DnaJ"/>
    <property type="match status" value="1"/>
</dbReference>
<dbReference type="GO" id="GO:0008270">
    <property type="term" value="F:zinc ion binding"/>
    <property type="evidence" value="ECO:0007669"/>
    <property type="project" value="UniProtKB-KW"/>
</dbReference>
<evidence type="ECO:0000256" key="2">
    <source>
        <dbReference type="ARBA" id="ARBA00022737"/>
    </source>
</evidence>
<dbReference type="FunFam" id="2.10.230.10:FF:000001">
    <property type="entry name" value="DnaJ subfamily A member 2"/>
    <property type="match status" value="1"/>
</dbReference>
<evidence type="ECO:0000259" key="6">
    <source>
        <dbReference type="PROSITE" id="PS50076"/>
    </source>
</evidence>
<dbReference type="SUPFAM" id="SSF46565">
    <property type="entry name" value="Chaperone J-domain"/>
    <property type="match status" value="1"/>
</dbReference>
<dbReference type="GO" id="GO:0030544">
    <property type="term" value="F:Hsp70 protein binding"/>
    <property type="evidence" value="ECO:0007669"/>
    <property type="project" value="InterPro"/>
</dbReference>
<organism evidence="8">
    <name type="scientific">viral metagenome</name>
    <dbReference type="NCBI Taxonomy" id="1070528"/>
    <lineage>
        <taxon>unclassified sequences</taxon>
        <taxon>metagenomes</taxon>
        <taxon>organismal metagenomes</taxon>
    </lineage>
</organism>
<dbReference type="InterPro" id="IPR036410">
    <property type="entry name" value="HSP_DnaJ_Cys-rich_dom_sf"/>
</dbReference>
<feature type="region of interest" description="Disordered" evidence="5">
    <location>
        <begin position="61"/>
        <end position="80"/>
    </location>
</feature>
<dbReference type="InterPro" id="IPR008971">
    <property type="entry name" value="HSP40/DnaJ_pept-bd"/>
</dbReference>
<evidence type="ECO:0000256" key="5">
    <source>
        <dbReference type="SAM" id="MobiDB-lite"/>
    </source>
</evidence>
<dbReference type="Gene3D" id="2.60.260.20">
    <property type="entry name" value="Urease metallochaperone UreE, N-terminal domain"/>
    <property type="match status" value="2"/>
</dbReference>
<dbReference type="InterPro" id="IPR036869">
    <property type="entry name" value="J_dom_sf"/>
</dbReference>
<evidence type="ECO:0000313" key="8">
    <source>
        <dbReference type="EMBL" id="QHU22142.1"/>
    </source>
</evidence>
<dbReference type="Pfam" id="PF00684">
    <property type="entry name" value="DnaJ_CXXCXGXG"/>
    <property type="match status" value="1"/>
</dbReference>
<feature type="domain" description="J" evidence="6">
    <location>
        <begin position="2"/>
        <end position="63"/>
    </location>
</feature>
<dbReference type="InterPro" id="IPR044713">
    <property type="entry name" value="DNJA1/2-like"/>
</dbReference>
<evidence type="ECO:0008006" key="9">
    <source>
        <dbReference type="Google" id="ProtNLM"/>
    </source>
</evidence>
<dbReference type="AlphaFoldDB" id="A0A6C0KVY9"/>
<evidence type="ECO:0000256" key="4">
    <source>
        <dbReference type="ARBA" id="ARBA00022833"/>
    </source>
</evidence>
<evidence type="ECO:0000259" key="7">
    <source>
        <dbReference type="PROSITE" id="PS51188"/>
    </source>
</evidence>
<dbReference type="GO" id="GO:0051082">
    <property type="term" value="F:unfolded protein binding"/>
    <property type="evidence" value="ECO:0007669"/>
    <property type="project" value="InterPro"/>
</dbReference>
<proteinExistence type="predicted"/>
<dbReference type="PROSITE" id="PS51188">
    <property type="entry name" value="ZF_CR"/>
    <property type="match status" value="1"/>
</dbReference>
<dbReference type="InterPro" id="IPR002939">
    <property type="entry name" value="DnaJ_C"/>
</dbReference>
<keyword evidence="2" id="KW-0677">Repeat</keyword>
<feature type="domain" description="CR-type" evidence="7">
    <location>
        <begin position="135"/>
        <end position="215"/>
    </location>
</feature>
<dbReference type="PROSITE" id="PS50076">
    <property type="entry name" value="DNAJ_2"/>
    <property type="match status" value="1"/>
</dbReference>
<dbReference type="Gene3D" id="2.10.230.10">
    <property type="entry name" value="Heat shock protein DnaJ, cysteine-rich domain"/>
    <property type="match status" value="1"/>
</dbReference>
<dbReference type="EMBL" id="MN740997">
    <property type="protein sequence ID" value="QHU22142.1"/>
    <property type="molecule type" value="Genomic_DNA"/>
</dbReference>
<evidence type="ECO:0000256" key="3">
    <source>
        <dbReference type="ARBA" id="ARBA00022771"/>
    </source>
</evidence>
<dbReference type="CDD" id="cd10747">
    <property type="entry name" value="DnaJ_C"/>
    <property type="match status" value="1"/>
</dbReference>
<dbReference type="InterPro" id="IPR001623">
    <property type="entry name" value="DnaJ_domain"/>
</dbReference>
<dbReference type="SUPFAM" id="SSF49493">
    <property type="entry name" value="HSP40/DnaJ peptide-binding domain"/>
    <property type="match status" value="2"/>
</dbReference>
<sequence length="379" mass="41320">MSLYEVLGVDKSASQDEIKKAYYKMSKSAHPDKGGDAEEFKKINHAYEVLSTPEKRQVYDLTGSDSEDQGGGGGPNIHEMFMGGNPFGGLGGLGAMFGEMFGGGGMPMGGKPRKVPRGPDKAQDIPLSLADFYNGRDIQIKFHQQRGCTLCKASGALKSEQCGGCRGQGMRIMMRQIAPGMVQQSVQKCPDCNGEGQRVLQVCHECSGKKYKTHEKALNARIEPGMPDGEKLRFVGECSDAPEYERPGDVILNLLRTSSDSDFEWQGNDLHLTHSVEMAEALLGFHAQIKNHPNGKEVSLSWAGGPLQHNTVLVVKGMGMPVRGKKGEYGDLFVHIDIAVSTGEKKAGWTTEQRAALQRVFPEWRAPRSGTPLNFVMSE</sequence>
<keyword evidence="1" id="KW-0479">Metal-binding</keyword>
<dbReference type="PANTHER" id="PTHR43888">
    <property type="entry name" value="DNAJ-LIKE-2, ISOFORM A-RELATED"/>
    <property type="match status" value="1"/>
</dbReference>
<accession>A0A6C0KVY9</accession>
<reference evidence="8" key="1">
    <citation type="journal article" date="2020" name="Nature">
        <title>Giant virus diversity and host interactions through global metagenomics.</title>
        <authorList>
            <person name="Schulz F."/>
            <person name="Roux S."/>
            <person name="Paez-Espino D."/>
            <person name="Jungbluth S."/>
            <person name="Walsh D.A."/>
            <person name="Denef V.J."/>
            <person name="McMahon K.D."/>
            <person name="Konstantinidis K.T."/>
            <person name="Eloe-Fadrosh E.A."/>
            <person name="Kyrpides N.C."/>
            <person name="Woyke T."/>
        </authorList>
    </citation>
    <scope>NUCLEOTIDE SEQUENCE</scope>
    <source>
        <strain evidence="8">GVMAG-S-3300013286-35</strain>
    </source>
</reference>
<dbReference type="Gene3D" id="1.10.287.110">
    <property type="entry name" value="DnaJ domain"/>
    <property type="match status" value="1"/>
</dbReference>
<dbReference type="Pfam" id="PF01556">
    <property type="entry name" value="DnaJ_C"/>
    <property type="match status" value="1"/>
</dbReference>
<dbReference type="PRINTS" id="PR00625">
    <property type="entry name" value="JDOMAIN"/>
</dbReference>
<name>A0A6C0KVY9_9ZZZZ</name>
<dbReference type="Pfam" id="PF00226">
    <property type="entry name" value="DnaJ"/>
    <property type="match status" value="1"/>
</dbReference>
<dbReference type="GO" id="GO:0006457">
    <property type="term" value="P:protein folding"/>
    <property type="evidence" value="ECO:0007669"/>
    <property type="project" value="InterPro"/>
</dbReference>
<keyword evidence="4" id="KW-0862">Zinc</keyword>
<keyword evidence="3" id="KW-0863">Zinc-finger</keyword>
<dbReference type="CDD" id="cd10719">
    <property type="entry name" value="DnaJ_zf"/>
    <property type="match status" value="1"/>
</dbReference>
<dbReference type="SUPFAM" id="SSF57938">
    <property type="entry name" value="DnaJ/Hsp40 cysteine-rich domain"/>
    <property type="match status" value="1"/>
</dbReference>
<evidence type="ECO:0000256" key="1">
    <source>
        <dbReference type="ARBA" id="ARBA00022723"/>
    </source>
</evidence>
<protein>
    <recommendedName>
        <fullName evidence="9">J domain-containing protein</fullName>
    </recommendedName>
</protein>
<dbReference type="InterPro" id="IPR001305">
    <property type="entry name" value="HSP_DnaJ_Cys-rich_dom"/>
</dbReference>
<dbReference type="CDD" id="cd06257">
    <property type="entry name" value="DnaJ"/>
    <property type="match status" value="1"/>
</dbReference>